<evidence type="ECO:0000256" key="13">
    <source>
        <dbReference type="ARBA" id="ARBA00048692"/>
    </source>
</evidence>
<dbReference type="AlphaFoldDB" id="A0A0R1RGZ3"/>
<dbReference type="PANTHER" id="PTHR12213">
    <property type="entry name" value="CORRINOID ADENOSYLTRANSFERASE"/>
    <property type="match status" value="1"/>
</dbReference>
<keyword evidence="6 14" id="KW-0808">Transferase</keyword>
<keyword evidence="5 14" id="KW-0169">Cobalamin biosynthesis</keyword>
<name>A0A0R1RGZ3_9LACO</name>
<evidence type="ECO:0000256" key="6">
    <source>
        <dbReference type="ARBA" id="ARBA00022679"/>
    </source>
</evidence>
<evidence type="ECO:0000256" key="9">
    <source>
        <dbReference type="ARBA" id="ARBA00031529"/>
    </source>
</evidence>
<accession>A0A0R1RGZ3</accession>
<evidence type="ECO:0000256" key="2">
    <source>
        <dbReference type="ARBA" id="ARBA00007487"/>
    </source>
</evidence>
<dbReference type="GO" id="GO:0008817">
    <property type="term" value="F:corrinoid adenosyltransferase activity"/>
    <property type="evidence" value="ECO:0007669"/>
    <property type="project" value="UniProtKB-UniRule"/>
</dbReference>
<feature type="domain" description="Cobalamin adenosyltransferase-like" evidence="15">
    <location>
        <begin position="3"/>
        <end position="166"/>
    </location>
</feature>
<evidence type="ECO:0000256" key="5">
    <source>
        <dbReference type="ARBA" id="ARBA00022573"/>
    </source>
</evidence>
<sequence length="192" mass="22374">MAIYTKTGDKGTTSLFTGERVKKYNTRVETYGTFDECNAQISVAEKYCLREENRELLRWVQNRMFILDGEIASSDPDKFYGKSDRIEEPDVKKMEDVIDKYIAKLPELHEFILPGSSLAGAHLHLARTVCRRAERLLTKISEDITFRPQVLQYANRLSDFLYILARDEDEADRQKKICDEVVRRYQQAVSKH</sequence>
<keyword evidence="17" id="KW-1185">Reference proteome</keyword>
<protein>
    <recommendedName>
        <fullName evidence="4 14">Corrinoid adenosyltransferase</fullName>
        <ecNumber evidence="3 14">2.5.1.17</ecNumber>
    </recommendedName>
    <alternativeName>
        <fullName evidence="9 14">Cob(II)alamin adenosyltransferase</fullName>
    </alternativeName>
    <alternativeName>
        <fullName evidence="11 14">Cob(II)yrinic acid a,c-diamide adenosyltransferase</fullName>
    </alternativeName>
    <alternativeName>
        <fullName evidence="10 14">Cobinamide/cobalamin adenosyltransferase</fullName>
    </alternativeName>
</protein>
<dbReference type="Proteomes" id="UP000051999">
    <property type="component" value="Unassembled WGS sequence"/>
</dbReference>
<dbReference type="InterPro" id="IPR016030">
    <property type="entry name" value="CblAdoTrfase-like"/>
</dbReference>
<dbReference type="EMBL" id="AZFF01000005">
    <property type="protein sequence ID" value="KRL56127.1"/>
    <property type="molecule type" value="Genomic_DNA"/>
</dbReference>
<dbReference type="eggNOG" id="COG2096">
    <property type="taxonomic scope" value="Bacteria"/>
</dbReference>
<dbReference type="PANTHER" id="PTHR12213:SF0">
    <property type="entry name" value="CORRINOID ADENOSYLTRANSFERASE MMAB"/>
    <property type="match status" value="1"/>
</dbReference>
<dbReference type="PATRIC" id="fig|1114972.6.peg.2218"/>
<dbReference type="InterPro" id="IPR029499">
    <property type="entry name" value="PduO-typ"/>
</dbReference>
<evidence type="ECO:0000256" key="8">
    <source>
        <dbReference type="ARBA" id="ARBA00022840"/>
    </source>
</evidence>
<evidence type="ECO:0000256" key="12">
    <source>
        <dbReference type="ARBA" id="ARBA00048555"/>
    </source>
</evidence>
<dbReference type="GO" id="GO:0005524">
    <property type="term" value="F:ATP binding"/>
    <property type="evidence" value="ECO:0007669"/>
    <property type="project" value="UniProtKB-UniRule"/>
</dbReference>
<dbReference type="GO" id="GO:0009236">
    <property type="term" value="P:cobalamin biosynthetic process"/>
    <property type="evidence" value="ECO:0007669"/>
    <property type="project" value="UniProtKB-UniRule"/>
</dbReference>
<evidence type="ECO:0000256" key="14">
    <source>
        <dbReference type="RuleBase" id="RU366026"/>
    </source>
</evidence>
<dbReference type="STRING" id="1114972.FD35_GL002167"/>
<dbReference type="UniPathway" id="UPA00148">
    <property type="reaction ID" value="UER00233"/>
</dbReference>
<keyword evidence="7 14" id="KW-0547">Nucleotide-binding</keyword>
<evidence type="ECO:0000256" key="11">
    <source>
        <dbReference type="ARBA" id="ARBA00033354"/>
    </source>
</evidence>
<comment type="pathway">
    <text evidence="1 14">Cofactor biosynthesis; adenosylcobalamin biosynthesis; adenosylcobalamin from cob(II)yrinate a,c-diamide: step 2/7.</text>
</comment>
<dbReference type="InterPro" id="IPR036451">
    <property type="entry name" value="CblAdoTrfase-like_sf"/>
</dbReference>
<keyword evidence="8 14" id="KW-0067">ATP-binding</keyword>
<gene>
    <name evidence="16" type="ORF">FD35_GL002167</name>
</gene>
<dbReference type="OrthoDB" id="9778896at2"/>
<comment type="catalytic activity">
    <reaction evidence="12 14">
        <text>2 cob(II)yrinate a,c diamide + reduced [electron-transfer flavoprotein] + 2 ATP = 2 adenosylcob(III)yrinate a,c-diamide + 2 triphosphate + oxidized [electron-transfer flavoprotein] + 3 H(+)</text>
        <dbReference type="Rhea" id="RHEA:11528"/>
        <dbReference type="Rhea" id="RHEA-COMP:10685"/>
        <dbReference type="Rhea" id="RHEA-COMP:10686"/>
        <dbReference type="ChEBI" id="CHEBI:15378"/>
        <dbReference type="ChEBI" id="CHEBI:18036"/>
        <dbReference type="ChEBI" id="CHEBI:30616"/>
        <dbReference type="ChEBI" id="CHEBI:57692"/>
        <dbReference type="ChEBI" id="CHEBI:58307"/>
        <dbReference type="ChEBI" id="CHEBI:58503"/>
        <dbReference type="ChEBI" id="CHEBI:58537"/>
        <dbReference type="EC" id="2.5.1.17"/>
    </reaction>
</comment>
<dbReference type="NCBIfam" id="TIGR00636">
    <property type="entry name" value="PduO_Nterm"/>
    <property type="match status" value="1"/>
</dbReference>
<dbReference type="Pfam" id="PF01923">
    <property type="entry name" value="Cob_adeno_trans"/>
    <property type="match status" value="1"/>
</dbReference>
<comment type="similarity">
    <text evidence="2 14">Belongs to the Cob(I)alamin adenosyltransferase family.</text>
</comment>
<dbReference type="Gene3D" id="1.20.1200.10">
    <property type="entry name" value="Cobalamin adenosyltransferase-like"/>
    <property type="match status" value="1"/>
</dbReference>
<dbReference type="SUPFAM" id="SSF89028">
    <property type="entry name" value="Cobalamin adenosyltransferase-like"/>
    <property type="match status" value="1"/>
</dbReference>
<comment type="catalytic activity">
    <reaction evidence="13 14">
        <text>2 cob(II)alamin + reduced [electron-transfer flavoprotein] + 2 ATP = 2 adenosylcob(III)alamin + 2 triphosphate + oxidized [electron-transfer flavoprotein] + 3 H(+)</text>
        <dbReference type="Rhea" id="RHEA:28671"/>
        <dbReference type="Rhea" id="RHEA-COMP:10685"/>
        <dbReference type="Rhea" id="RHEA-COMP:10686"/>
        <dbReference type="ChEBI" id="CHEBI:15378"/>
        <dbReference type="ChEBI" id="CHEBI:16304"/>
        <dbReference type="ChEBI" id="CHEBI:18036"/>
        <dbReference type="ChEBI" id="CHEBI:18408"/>
        <dbReference type="ChEBI" id="CHEBI:30616"/>
        <dbReference type="ChEBI" id="CHEBI:57692"/>
        <dbReference type="ChEBI" id="CHEBI:58307"/>
        <dbReference type="EC" id="2.5.1.17"/>
    </reaction>
</comment>
<evidence type="ECO:0000256" key="1">
    <source>
        <dbReference type="ARBA" id="ARBA00005121"/>
    </source>
</evidence>
<reference evidence="16 17" key="1">
    <citation type="journal article" date="2015" name="Genome Announc.">
        <title>Expanding the biotechnology potential of lactobacilli through comparative genomics of 213 strains and associated genera.</title>
        <authorList>
            <person name="Sun Z."/>
            <person name="Harris H.M."/>
            <person name="McCann A."/>
            <person name="Guo C."/>
            <person name="Argimon S."/>
            <person name="Zhang W."/>
            <person name="Yang X."/>
            <person name="Jeffery I.B."/>
            <person name="Cooney J.C."/>
            <person name="Kagawa T.F."/>
            <person name="Liu W."/>
            <person name="Song Y."/>
            <person name="Salvetti E."/>
            <person name="Wrobel A."/>
            <person name="Rasinkangas P."/>
            <person name="Parkhill J."/>
            <person name="Rea M.C."/>
            <person name="O'Sullivan O."/>
            <person name="Ritari J."/>
            <person name="Douillard F.P."/>
            <person name="Paul Ross R."/>
            <person name="Yang R."/>
            <person name="Briner A.E."/>
            <person name="Felis G.E."/>
            <person name="de Vos W.M."/>
            <person name="Barrangou R."/>
            <person name="Klaenhammer T.R."/>
            <person name="Caufield P.W."/>
            <person name="Cui Y."/>
            <person name="Zhang H."/>
            <person name="O'Toole P.W."/>
        </authorList>
    </citation>
    <scope>NUCLEOTIDE SEQUENCE [LARGE SCALE GENOMIC DNA]</scope>
    <source>
        <strain evidence="16 17">DSM 15814</strain>
    </source>
</reference>
<evidence type="ECO:0000256" key="3">
    <source>
        <dbReference type="ARBA" id="ARBA00012454"/>
    </source>
</evidence>
<evidence type="ECO:0000313" key="17">
    <source>
        <dbReference type="Proteomes" id="UP000051999"/>
    </source>
</evidence>
<evidence type="ECO:0000259" key="15">
    <source>
        <dbReference type="Pfam" id="PF01923"/>
    </source>
</evidence>
<evidence type="ECO:0000313" key="16">
    <source>
        <dbReference type="EMBL" id="KRL56127.1"/>
    </source>
</evidence>
<evidence type="ECO:0000256" key="10">
    <source>
        <dbReference type="ARBA" id="ARBA00033334"/>
    </source>
</evidence>
<organism evidence="16 17">
    <name type="scientific">Furfurilactobacillus rossiae DSM 15814</name>
    <dbReference type="NCBI Taxonomy" id="1114972"/>
    <lineage>
        <taxon>Bacteria</taxon>
        <taxon>Bacillati</taxon>
        <taxon>Bacillota</taxon>
        <taxon>Bacilli</taxon>
        <taxon>Lactobacillales</taxon>
        <taxon>Lactobacillaceae</taxon>
        <taxon>Furfurilactobacillus</taxon>
    </lineage>
</organism>
<comment type="caution">
    <text evidence="16">The sequence shown here is derived from an EMBL/GenBank/DDBJ whole genome shotgun (WGS) entry which is preliminary data.</text>
</comment>
<evidence type="ECO:0000256" key="7">
    <source>
        <dbReference type="ARBA" id="ARBA00022741"/>
    </source>
</evidence>
<evidence type="ECO:0000256" key="4">
    <source>
        <dbReference type="ARBA" id="ARBA00020963"/>
    </source>
</evidence>
<dbReference type="EC" id="2.5.1.17" evidence="3 14"/>
<proteinExistence type="inferred from homology"/>
<dbReference type="RefSeq" id="WP_017262925.1">
    <property type="nucleotide sequence ID" value="NZ_AUAW01000006.1"/>
</dbReference>